<dbReference type="Proteomes" id="UP001516620">
    <property type="component" value="Unassembled WGS sequence"/>
</dbReference>
<evidence type="ECO:0000313" key="1">
    <source>
        <dbReference type="EMBL" id="MBM6994973.1"/>
    </source>
</evidence>
<gene>
    <name evidence="1" type="ORF">IM700_004780</name>
</gene>
<name>A0ABS2H674_9BACL</name>
<accession>A0ABS2H674</accession>
<organism evidence="1 2">
    <name type="scientific">Paenibacillus rhizolycopersici</name>
    <dbReference type="NCBI Taxonomy" id="2780073"/>
    <lineage>
        <taxon>Bacteria</taxon>
        <taxon>Bacillati</taxon>
        <taxon>Bacillota</taxon>
        <taxon>Bacilli</taxon>
        <taxon>Bacillales</taxon>
        <taxon>Paenibacillaceae</taxon>
        <taxon>Paenibacillus</taxon>
    </lineage>
</organism>
<dbReference type="RefSeq" id="WP_193416426.1">
    <property type="nucleotide sequence ID" value="NZ_JADCNN020000003.1"/>
</dbReference>
<dbReference type="SUPFAM" id="SSF47413">
    <property type="entry name" value="lambda repressor-like DNA-binding domains"/>
    <property type="match status" value="1"/>
</dbReference>
<reference evidence="1 2" key="1">
    <citation type="submission" date="2021-01" db="EMBL/GenBank/DDBJ databases">
        <title>Paenibacillus sp.nov. isolated from the rhizosphere soil of tomato plant.</title>
        <authorList>
            <person name="Thin K.K."/>
            <person name="Zhang X."/>
            <person name="He S."/>
        </authorList>
    </citation>
    <scope>NUCLEOTIDE SEQUENCE [LARGE SCALE GENOMIC DNA]</scope>
    <source>
        <strain evidence="1 2">DXFW5</strain>
    </source>
</reference>
<keyword evidence="2" id="KW-1185">Reference proteome</keyword>
<dbReference type="EMBL" id="JADCNN020000003">
    <property type="protein sequence ID" value="MBM6994973.1"/>
    <property type="molecule type" value="Genomic_DNA"/>
</dbReference>
<protein>
    <submittedName>
        <fullName evidence="1">Helix-turn-helix transcriptional regulator</fullName>
    </submittedName>
</protein>
<sequence>MTNEPTIRSVISRQLERKGYSLHSFSHRSGINRGTLSAILNGNPPKPISIGQLDLITEALEQPIGRYYPLYIEECIDSGHPNRRRLKSFMLRCAEIGELACIEQVLSRLAEDLSYLPMIFAIGEELYEEGRREAAGLFYQSVCEYEKYQHSERLAISQYRLFRMNLGDDAESNLRSATWFEPYRNRLPEDLQLDGLLHLANAYYTLQKWSYVVRFAEELQTLARRIYETSRKTASANPYHELHCERHLVVYYGQGYLLKGSALEHQGRYGEALACVAEYANLSWFEGLNETGWKEVGKFKVWARANRYNLEILNGNEAILPEYIDFLKEHPYEVLPSLRIIVEAANLNGFLIDDVLKEFPVNTDLYNQFPNYYVSAVNKDRYLDLNYQLAMYLLREQKIAEGLEKLIYALKYAVAQKNKEFFMKMVPLFEQYRSFVSSEQLKEYEVLMGEVLKGAEMDLGTHADL</sequence>
<proteinExistence type="predicted"/>
<evidence type="ECO:0000313" key="2">
    <source>
        <dbReference type="Proteomes" id="UP001516620"/>
    </source>
</evidence>
<comment type="caution">
    <text evidence="1">The sequence shown here is derived from an EMBL/GenBank/DDBJ whole genome shotgun (WGS) entry which is preliminary data.</text>
</comment>
<dbReference type="InterPro" id="IPR010982">
    <property type="entry name" value="Lambda_DNA-bd_dom_sf"/>
</dbReference>